<dbReference type="Gene3D" id="2.60.120.920">
    <property type="match status" value="1"/>
</dbReference>
<reference evidence="2 3" key="1">
    <citation type="journal article" date="2022" name="bioRxiv">
        <title>Genomics of Preaxostyla Flagellates Illuminates Evolutionary Transitions and the Path Towards Mitochondrial Loss.</title>
        <authorList>
            <person name="Novak L.V.F."/>
            <person name="Treitli S.C."/>
            <person name="Pyrih J."/>
            <person name="Halakuc P."/>
            <person name="Pipaliya S.V."/>
            <person name="Vacek V."/>
            <person name="Brzon O."/>
            <person name="Soukal P."/>
            <person name="Eme L."/>
            <person name="Dacks J.B."/>
            <person name="Karnkowska A."/>
            <person name="Elias M."/>
            <person name="Hampl V."/>
        </authorList>
    </citation>
    <scope>NUCLEOTIDE SEQUENCE [LARGE SCALE GENOMIC DNA]</scope>
    <source>
        <strain evidence="2">NAU3</strain>
        <tissue evidence="2">Gut</tissue>
    </source>
</reference>
<proteinExistence type="predicted"/>
<feature type="compositionally biased region" description="Polar residues" evidence="1">
    <location>
        <begin position="16"/>
        <end position="26"/>
    </location>
</feature>
<accession>A0ABQ9X9C2</accession>
<evidence type="ECO:0000313" key="2">
    <source>
        <dbReference type="EMBL" id="KAK2947837.1"/>
    </source>
</evidence>
<gene>
    <name evidence="2" type="ORF">BLNAU_17257</name>
</gene>
<organism evidence="2 3">
    <name type="scientific">Blattamonas nauphoetae</name>
    <dbReference type="NCBI Taxonomy" id="2049346"/>
    <lineage>
        <taxon>Eukaryota</taxon>
        <taxon>Metamonada</taxon>
        <taxon>Preaxostyla</taxon>
        <taxon>Oxymonadida</taxon>
        <taxon>Blattamonas</taxon>
    </lineage>
</organism>
<name>A0ABQ9X9C2_9EUKA</name>
<evidence type="ECO:0000313" key="3">
    <source>
        <dbReference type="Proteomes" id="UP001281761"/>
    </source>
</evidence>
<dbReference type="EMBL" id="JARBJD010000190">
    <property type="protein sequence ID" value="KAK2947837.1"/>
    <property type="molecule type" value="Genomic_DNA"/>
</dbReference>
<dbReference type="Proteomes" id="UP001281761">
    <property type="component" value="Unassembled WGS sequence"/>
</dbReference>
<sequence>MGHSCSSLKKTETKSNPDITEQTQSGNAPAQLLALPPLLFTSRSHFTIDNTTITPSSKNFDPHLYLYYSSILLKTPITQGIISVTITLLSLPIPNYLGDVRVGLLDSTAPVPKFRYALGSSVKDSVALDSSTGLLWCNTPSTQHTYLSASCHSKLKEGDCVRMEVDMNSTPRTVQFFVNGESGRSFVSGLPPSVRIGFTIYGKGTFFRIDRIAEQQSSTLFAPRMRNVTWE</sequence>
<keyword evidence="3" id="KW-1185">Reference proteome</keyword>
<comment type="caution">
    <text evidence="2">The sequence shown here is derived from an EMBL/GenBank/DDBJ whole genome shotgun (WGS) entry which is preliminary data.</text>
</comment>
<dbReference type="InterPro" id="IPR043136">
    <property type="entry name" value="B30.2/SPRY_sf"/>
</dbReference>
<protein>
    <recommendedName>
        <fullName evidence="4">B30.2/SPRY domain-containing protein</fullName>
    </recommendedName>
</protein>
<feature type="region of interest" description="Disordered" evidence="1">
    <location>
        <begin position="1"/>
        <end position="26"/>
    </location>
</feature>
<evidence type="ECO:0008006" key="4">
    <source>
        <dbReference type="Google" id="ProtNLM"/>
    </source>
</evidence>
<evidence type="ECO:0000256" key="1">
    <source>
        <dbReference type="SAM" id="MobiDB-lite"/>
    </source>
</evidence>